<accession>A0A8S1HQE8</accession>
<keyword evidence="2 3" id="KW-0378">Hydrolase</keyword>
<dbReference type="InterPro" id="IPR001506">
    <property type="entry name" value="Peptidase_M12A"/>
</dbReference>
<dbReference type="GO" id="GO:0006508">
    <property type="term" value="P:proteolysis"/>
    <property type="evidence" value="ECO:0007669"/>
    <property type="project" value="UniProtKB-KW"/>
</dbReference>
<dbReference type="PANTHER" id="PTHR10127">
    <property type="entry name" value="DISCOIDIN, CUB, EGF, LAMININ , AND ZINC METALLOPROTEASE DOMAIN CONTAINING"/>
    <property type="match status" value="1"/>
</dbReference>
<comment type="caution">
    <text evidence="5">The sequence shown here is derived from an EMBL/GenBank/DDBJ whole genome shotgun (WGS) entry which is preliminary data.</text>
</comment>
<reference evidence="5" key="1">
    <citation type="submission" date="2020-10" db="EMBL/GenBank/DDBJ databases">
        <authorList>
            <person name="Kikuchi T."/>
        </authorList>
    </citation>
    <scope>NUCLEOTIDE SEQUENCE</scope>
    <source>
        <strain evidence="5">NKZ352</strain>
    </source>
</reference>
<evidence type="ECO:0000256" key="3">
    <source>
        <dbReference type="RuleBase" id="RU361183"/>
    </source>
</evidence>
<dbReference type="PRINTS" id="PR00480">
    <property type="entry name" value="ASTACIN"/>
</dbReference>
<dbReference type="Gene3D" id="3.40.390.10">
    <property type="entry name" value="Collagenase (Catalytic Domain)"/>
    <property type="match status" value="1"/>
</dbReference>
<dbReference type="OrthoDB" id="5826793at2759"/>
<organism evidence="5 6">
    <name type="scientific">Caenorhabditis auriculariae</name>
    <dbReference type="NCBI Taxonomy" id="2777116"/>
    <lineage>
        <taxon>Eukaryota</taxon>
        <taxon>Metazoa</taxon>
        <taxon>Ecdysozoa</taxon>
        <taxon>Nematoda</taxon>
        <taxon>Chromadorea</taxon>
        <taxon>Rhabditida</taxon>
        <taxon>Rhabditina</taxon>
        <taxon>Rhabditomorpha</taxon>
        <taxon>Rhabditoidea</taxon>
        <taxon>Rhabditidae</taxon>
        <taxon>Peloderinae</taxon>
        <taxon>Caenorhabditis</taxon>
    </lineage>
</organism>
<dbReference type="EMBL" id="CAJGYM010000053">
    <property type="protein sequence ID" value="CAD6195320.1"/>
    <property type="molecule type" value="Genomic_DNA"/>
</dbReference>
<dbReference type="InterPro" id="IPR034035">
    <property type="entry name" value="Astacin-like_dom"/>
</dbReference>
<evidence type="ECO:0000313" key="5">
    <source>
        <dbReference type="EMBL" id="CAD6195320.1"/>
    </source>
</evidence>
<feature type="binding site" evidence="2">
    <location>
        <position position="169"/>
    </location>
    <ligand>
        <name>Zn(2+)</name>
        <dbReference type="ChEBI" id="CHEBI:29105"/>
        <note>catalytic</note>
    </ligand>
</feature>
<dbReference type="GO" id="GO:0008270">
    <property type="term" value="F:zinc ion binding"/>
    <property type="evidence" value="ECO:0007669"/>
    <property type="project" value="UniProtKB-UniRule"/>
</dbReference>
<keyword evidence="2 3" id="KW-0645">Protease</keyword>
<dbReference type="SUPFAM" id="SSF55486">
    <property type="entry name" value="Metalloproteases ('zincins'), catalytic domain"/>
    <property type="match status" value="1"/>
</dbReference>
<keyword evidence="2 3" id="KW-0862">Zinc</keyword>
<protein>
    <recommendedName>
        <fullName evidence="3">Metalloendopeptidase</fullName>
        <ecNumber evidence="3">3.4.24.-</ecNumber>
    </recommendedName>
</protein>
<dbReference type="PANTHER" id="PTHR10127:SF862">
    <property type="entry name" value="ZINC METALLOPROTEINASE NAS-27"/>
    <property type="match status" value="1"/>
</dbReference>
<keyword evidence="2 3" id="KW-0479">Metal-binding</keyword>
<dbReference type="GO" id="GO:0004222">
    <property type="term" value="F:metalloendopeptidase activity"/>
    <property type="evidence" value="ECO:0007669"/>
    <property type="project" value="UniProtKB-UniRule"/>
</dbReference>
<dbReference type="AlphaFoldDB" id="A0A8S1HQE8"/>
<keyword evidence="2 3" id="KW-0482">Metalloprotease</keyword>
<comment type="caution">
    <text evidence="2">Lacks conserved residue(s) required for the propagation of feature annotation.</text>
</comment>
<gene>
    <name evidence="5" type="ORF">CAUJ_LOCUS11239</name>
</gene>
<feature type="domain" description="Peptidase M12A" evidence="4">
    <location>
        <begin position="76"/>
        <end position="274"/>
    </location>
</feature>
<sequence length="276" mass="32346">MHSCGLLTIMLLADAVEMFSWQPKTFPSKGKGRYSYSSTLLRRNEQDINFFKGVSQFLYQGDIAMTAEQVRQRGRRAVTRDRRAKWSLPLPYYFDSNFPPQGRERVLEAMRYWSEKTCVTFREDRRQRGNVRIFQGSGCWSYVGRQYRLFSQPLSLDVSCTHHLFVVAHELAHALGLYHEHARSDRDRYISIDYSNTNANLTFAFNKEDSSTTDNLGTSYEYGSVMHYALDQFARDASRPVIYAKDRKYERSMGNRMRATFQDILQMNLLYNCNGW</sequence>
<dbReference type="PROSITE" id="PS51864">
    <property type="entry name" value="ASTACIN"/>
    <property type="match status" value="1"/>
</dbReference>
<dbReference type="Pfam" id="PF01400">
    <property type="entry name" value="Astacin"/>
    <property type="match status" value="1"/>
</dbReference>
<evidence type="ECO:0000256" key="2">
    <source>
        <dbReference type="PROSITE-ProRule" id="PRU01211"/>
    </source>
</evidence>
<dbReference type="FunFam" id="3.40.390.10:FF:000062">
    <property type="entry name" value="Zinc metalloproteinase"/>
    <property type="match status" value="1"/>
</dbReference>
<name>A0A8S1HQE8_9PELO</name>
<keyword evidence="3" id="KW-0732">Signal</keyword>
<proteinExistence type="predicted"/>
<feature type="binding site" evidence="2">
    <location>
        <position position="173"/>
    </location>
    <ligand>
        <name>Zn(2+)</name>
        <dbReference type="ChEBI" id="CHEBI:29105"/>
        <note>catalytic</note>
    </ligand>
</feature>
<dbReference type="InterPro" id="IPR006026">
    <property type="entry name" value="Peptidase_Metallo"/>
</dbReference>
<dbReference type="EC" id="3.4.24.-" evidence="3"/>
<evidence type="ECO:0000256" key="1">
    <source>
        <dbReference type="ARBA" id="ARBA00023157"/>
    </source>
</evidence>
<dbReference type="Proteomes" id="UP000835052">
    <property type="component" value="Unassembled WGS sequence"/>
</dbReference>
<comment type="cofactor">
    <cofactor evidence="2 3">
        <name>Zn(2+)</name>
        <dbReference type="ChEBI" id="CHEBI:29105"/>
    </cofactor>
    <text evidence="2 3">Binds 1 zinc ion per subunit.</text>
</comment>
<feature type="disulfide bond" evidence="2">
    <location>
        <begin position="118"/>
        <end position="273"/>
    </location>
</feature>
<keyword evidence="1 2" id="KW-1015">Disulfide bond</keyword>
<dbReference type="CDD" id="cd04280">
    <property type="entry name" value="ZnMc_astacin_like"/>
    <property type="match status" value="1"/>
</dbReference>
<feature type="binding site" evidence="2">
    <location>
        <position position="179"/>
    </location>
    <ligand>
        <name>Zn(2+)</name>
        <dbReference type="ChEBI" id="CHEBI:29105"/>
        <note>catalytic</note>
    </ligand>
</feature>
<dbReference type="InterPro" id="IPR024079">
    <property type="entry name" value="MetalloPept_cat_dom_sf"/>
</dbReference>
<dbReference type="SMART" id="SM00235">
    <property type="entry name" value="ZnMc"/>
    <property type="match status" value="1"/>
</dbReference>
<feature type="chain" id="PRO_5035970127" description="Metalloendopeptidase" evidence="3">
    <location>
        <begin position="19"/>
        <end position="276"/>
    </location>
</feature>
<keyword evidence="6" id="KW-1185">Reference proteome</keyword>
<evidence type="ECO:0000313" key="6">
    <source>
        <dbReference type="Proteomes" id="UP000835052"/>
    </source>
</evidence>
<feature type="active site" evidence="2">
    <location>
        <position position="170"/>
    </location>
</feature>
<evidence type="ECO:0000259" key="4">
    <source>
        <dbReference type="PROSITE" id="PS51864"/>
    </source>
</evidence>
<feature type="signal peptide" evidence="3">
    <location>
        <begin position="1"/>
        <end position="18"/>
    </location>
</feature>